<dbReference type="PANTHER" id="PTHR19848">
    <property type="entry name" value="WD40 REPEAT PROTEIN"/>
    <property type="match status" value="1"/>
</dbReference>
<gene>
    <name evidence="4" type="ORF">PEGY_LOCUS2094</name>
</gene>
<organism evidence="4 5">
    <name type="scientific">Penicillium egyptiacum</name>
    <dbReference type="NCBI Taxonomy" id="1303716"/>
    <lineage>
        <taxon>Eukaryota</taxon>
        <taxon>Fungi</taxon>
        <taxon>Dikarya</taxon>
        <taxon>Ascomycota</taxon>
        <taxon>Pezizomycotina</taxon>
        <taxon>Eurotiomycetes</taxon>
        <taxon>Eurotiomycetidae</taxon>
        <taxon>Eurotiales</taxon>
        <taxon>Aspergillaceae</taxon>
        <taxon>Penicillium</taxon>
    </lineage>
</organism>
<keyword evidence="5" id="KW-1185">Reference proteome</keyword>
<proteinExistence type="predicted"/>
<feature type="repeat" description="WD" evidence="3">
    <location>
        <begin position="319"/>
        <end position="358"/>
    </location>
</feature>
<comment type="caution">
    <text evidence="4">The sequence shown here is derived from an EMBL/GenBank/DDBJ whole genome shotgun (WGS) entry which is preliminary data.</text>
</comment>
<evidence type="ECO:0000256" key="1">
    <source>
        <dbReference type="ARBA" id="ARBA00022574"/>
    </source>
</evidence>
<dbReference type="InterPro" id="IPR019775">
    <property type="entry name" value="WD40_repeat_CS"/>
</dbReference>
<dbReference type="Gene3D" id="2.130.10.10">
    <property type="entry name" value="YVTN repeat-like/Quinoprotein amine dehydrogenase"/>
    <property type="match status" value="1"/>
</dbReference>
<dbReference type="Pfam" id="PF00400">
    <property type="entry name" value="WD40"/>
    <property type="match status" value="2"/>
</dbReference>
<dbReference type="PROSITE" id="PS50294">
    <property type="entry name" value="WD_REPEATS_REGION"/>
    <property type="match status" value="1"/>
</dbReference>
<dbReference type="PROSITE" id="PS50082">
    <property type="entry name" value="WD_REPEATS_2"/>
    <property type="match status" value="2"/>
</dbReference>
<dbReference type="OrthoDB" id="4336147at2759"/>
<dbReference type="PROSITE" id="PS00678">
    <property type="entry name" value="WD_REPEATS_1"/>
    <property type="match status" value="2"/>
</dbReference>
<dbReference type="Proteomes" id="UP001154252">
    <property type="component" value="Unassembled WGS sequence"/>
</dbReference>
<dbReference type="InterPro" id="IPR015943">
    <property type="entry name" value="WD40/YVTN_repeat-like_dom_sf"/>
</dbReference>
<keyword evidence="2" id="KW-0677">Repeat</keyword>
<dbReference type="EMBL" id="CAJVRC010000843">
    <property type="protein sequence ID" value="CAG8890194.1"/>
    <property type="molecule type" value="Genomic_DNA"/>
</dbReference>
<dbReference type="SMART" id="SM00320">
    <property type="entry name" value="WD40"/>
    <property type="match status" value="3"/>
</dbReference>
<sequence length="566" mass="62146">MGERVPPTFRPNAMRPDCDITGPANPNHINLSSDAGTNALLVDIRFDGMKSDTGVIDFAANVNLIDPYSDINVTRGPRMDPEVRCDPPRCILSYDVDMIKFHSDNGAAGLTADVVAIDESSIPHDNIEATQSNSGAEAGAVASIPRDAVNVTKASSKSKTTSVGSVPPNTVNSWSFALAAGLCSRLAAIKLQQTGWEWSSGTSNLPQWFLAAPGQPWIVAKETKMIKKGVTIMGWLRCGLYLFFRTDSRDLLGGEITDLTAYHEPNGSHRIMRMDFAAWNDLSFYAMASLEDHEALVTGHHLGYLAVWDVRRGHIIYSLRGLHYTVSCIVAEKDIIVAGSFDGTICVWDITRSNNLHALQTLKGHAGAVLCLKLHDKYLVSGGEDRDARVWDIETGECKHVLQGHEKAVRFVCMSEHAIVTAGTDDIHYSKSEILIWLKNTEEFTAGRCNFGSRGSELVNHLHLVGNDLIAAGDYGSVVKWDVTSGQRLVLYRQDFDGVVALATSEKFVMVGKKAGDLYLLDQVTMHRVRLMDFASEIWKVGILDGSRVIAAYKQDGHAYLTIWHV</sequence>
<evidence type="ECO:0000256" key="3">
    <source>
        <dbReference type="PROSITE-ProRule" id="PRU00221"/>
    </source>
</evidence>
<accession>A0A9W4KAS8</accession>
<dbReference type="InterPro" id="IPR036322">
    <property type="entry name" value="WD40_repeat_dom_sf"/>
</dbReference>
<reference evidence="4" key="1">
    <citation type="submission" date="2021-07" db="EMBL/GenBank/DDBJ databases">
        <authorList>
            <person name="Branca A.L. A."/>
        </authorList>
    </citation>
    <scope>NUCLEOTIDE SEQUENCE</scope>
</reference>
<protein>
    <submittedName>
        <fullName evidence="4">Uncharacterized protein</fullName>
    </submittedName>
</protein>
<dbReference type="AlphaFoldDB" id="A0A9W4KAS8"/>
<evidence type="ECO:0000313" key="5">
    <source>
        <dbReference type="Proteomes" id="UP001154252"/>
    </source>
</evidence>
<dbReference type="SUPFAM" id="SSF50978">
    <property type="entry name" value="WD40 repeat-like"/>
    <property type="match status" value="1"/>
</dbReference>
<feature type="repeat" description="WD" evidence="3">
    <location>
        <begin position="362"/>
        <end position="401"/>
    </location>
</feature>
<name>A0A9W4KAS8_9EURO</name>
<evidence type="ECO:0000256" key="2">
    <source>
        <dbReference type="ARBA" id="ARBA00022737"/>
    </source>
</evidence>
<dbReference type="PANTHER" id="PTHR19848:SF8">
    <property type="entry name" value="F-BOX AND WD REPEAT DOMAIN CONTAINING 7"/>
    <property type="match status" value="1"/>
</dbReference>
<keyword evidence="1 3" id="KW-0853">WD repeat</keyword>
<evidence type="ECO:0000313" key="4">
    <source>
        <dbReference type="EMBL" id="CAG8890194.1"/>
    </source>
</evidence>
<dbReference type="InterPro" id="IPR001680">
    <property type="entry name" value="WD40_rpt"/>
</dbReference>